<evidence type="ECO:0000256" key="3">
    <source>
        <dbReference type="ARBA" id="ARBA00022475"/>
    </source>
</evidence>
<dbReference type="Pfam" id="PF00528">
    <property type="entry name" value="BPD_transp_1"/>
    <property type="match status" value="1"/>
</dbReference>
<keyword evidence="10" id="KW-1185">Reference proteome</keyword>
<comment type="subcellular location">
    <subcellularLocation>
        <location evidence="1 7">Cell membrane</location>
        <topology evidence="1 7">Multi-pass membrane protein</topology>
    </subcellularLocation>
</comment>
<dbReference type="InterPro" id="IPR035906">
    <property type="entry name" value="MetI-like_sf"/>
</dbReference>
<evidence type="ECO:0000313" key="9">
    <source>
        <dbReference type="EMBL" id="BCJ36943.1"/>
    </source>
</evidence>
<gene>
    <name evidence="9" type="ORF">Athai_44460</name>
</gene>
<dbReference type="CDD" id="cd06261">
    <property type="entry name" value="TM_PBP2"/>
    <property type="match status" value="1"/>
</dbReference>
<proteinExistence type="inferred from homology"/>
<comment type="similarity">
    <text evidence="7">Belongs to the binding-protein-dependent transport system permease family.</text>
</comment>
<dbReference type="InterPro" id="IPR000515">
    <property type="entry name" value="MetI-like"/>
</dbReference>
<reference evidence="9 10" key="1">
    <citation type="submission" date="2020-08" db="EMBL/GenBank/DDBJ databases">
        <title>Whole genome shotgun sequence of Actinocatenispora thailandica NBRC 105041.</title>
        <authorList>
            <person name="Komaki H."/>
            <person name="Tamura T."/>
        </authorList>
    </citation>
    <scope>NUCLEOTIDE SEQUENCE [LARGE SCALE GENOMIC DNA]</scope>
    <source>
        <strain evidence="9 10">NBRC 105041</strain>
    </source>
</reference>
<dbReference type="PANTHER" id="PTHR43163">
    <property type="entry name" value="DIPEPTIDE TRANSPORT SYSTEM PERMEASE PROTEIN DPPB-RELATED"/>
    <property type="match status" value="1"/>
</dbReference>
<evidence type="ECO:0000256" key="2">
    <source>
        <dbReference type="ARBA" id="ARBA00022448"/>
    </source>
</evidence>
<feature type="transmembrane region" description="Helical" evidence="7">
    <location>
        <begin position="12"/>
        <end position="32"/>
    </location>
</feature>
<feature type="transmembrane region" description="Helical" evidence="7">
    <location>
        <begin position="132"/>
        <end position="157"/>
    </location>
</feature>
<dbReference type="SUPFAM" id="SSF161098">
    <property type="entry name" value="MetI-like"/>
    <property type="match status" value="1"/>
</dbReference>
<dbReference type="PANTHER" id="PTHR43163:SF6">
    <property type="entry name" value="DIPEPTIDE TRANSPORT SYSTEM PERMEASE PROTEIN DPPB-RELATED"/>
    <property type="match status" value="1"/>
</dbReference>
<evidence type="ECO:0000256" key="5">
    <source>
        <dbReference type="ARBA" id="ARBA00022989"/>
    </source>
</evidence>
<feature type="transmembrane region" description="Helical" evidence="7">
    <location>
        <begin position="242"/>
        <end position="264"/>
    </location>
</feature>
<dbReference type="KEGG" id="atl:Athai_44460"/>
<evidence type="ECO:0000256" key="7">
    <source>
        <dbReference type="RuleBase" id="RU363032"/>
    </source>
</evidence>
<dbReference type="InterPro" id="IPR045621">
    <property type="entry name" value="BPD_transp_1_N"/>
</dbReference>
<feature type="transmembrane region" description="Helical" evidence="7">
    <location>
        <begin position="177"/>
        <end position="199"/>
    </location>
</feature>
<feature type="transmembrane region" description="Helical" evidence="7">
    <location>
        <begin position="284"/>
        <end position="303"/>
    </location>
</feature>
<evidence type="ECO:0000259" key="8">
    <source>
        <dbReference type="PROSITE" id="PS50928"/>
    </source>
</evidence>
<organism evidence="9 10">
    <name type="scientific">Actinocatenispora thailandica</name>
    <dbReference type="NCBI Taxonomy" id="227318"/>
    <lineage>
        <taxon>Bacteria</taxon>
        <taxon>Bacillati</taxon>
        <taxon>Actinomycetota</taxon>
        <taxon>Actinomycetes</taxon>
        <taxon>Micromonosporales</taxon>
        <taxon>Micromonosporaceae</taxon>
        <taxon>Actinocatenispora</taxon>
    </lineage>
</organism>
<dbReference type="AlphaFoldDB" id="A0A7R7DSD9"/>
<dbReference type="GO" id="GO:0005886">
    <property type="term" value="C:plasma membrane"/>
    <property type="evidence" value="ECO:0007669"/>
    <property type="project" value="UniProtKB-SubCell"/>
</dbReference>
<sequence>MATLWYLVRRVAQAVLVIFLVTIVVFGLLHALPGGPARGILGAQATAQQIATFNHEQGLDKPLVAQYFYYLRTLLHGDLGTSYTLNEPVSTLIVQRLPKTLVLTVLSAIVGLLLAIPLGMWQAVRRNKPFDYAITTLSFVAYATPVYFFGLILVLVFSQALRWFPSQAPQGDTLGQVLANPAGLVLPVVAGAASMVAVFSRYMRSATLENLAEDYVRTAKAGGARQRAILWRHVFRNSLTPVVAMLGYYVPVLFGGALVVEQLFNYPGMGLLFWSAAQSSDYPVLLGCVLVISVATVVGTLLADIVQRVVDPRVVAGKS</sequence>
<dbReference type="GO" id="GO:0055085">
    <property type="term" value="P:transmembrane transport"/>
    <property type="evidence" value="ECO:0007669"/>
    <property type="project" value="InterPro"/>
</dbReference>
<dbReference type="PROSITE" id="PS50928">
    <property type="entry name" value="ABC_TM1"/>
    <property type="match status" value="1"/>
</dbReference>
<dbReference type="Pfam" id="PF19300">
    <property type="entry name" value="BPD_transp_1_N"/>
    <property type="match status" value="1"/>
</dbReference>
<evidence type="ECO:0000256" key="4">
    <source>
        <dbReference type="ARBA" id="ARBA00022692"/>
    </source>
</evidence>
<keyword evidence="2 7" id="KW-0813">Transport</keyword>
<evidence type="ECO:0000256" key="1">
    <source>
        <dbReference type="ARBA" id="ARBA00004651"/>
    </source>
</evidence>
<keyword evidence="4 7" id="KW-0812">Transmembrane</keyword>
<protein>
    <submittedName>
        <fullName evidence="9">Diguanylate cyclase</fullName>
    </submittedName>
</protein>
<dbReference type="Proteomes" id="UP000611640">
    <property type="component" value="Chromosome"/>
</dbReference>
<name>A0A7R7DSD9_9ACTN</name>
<evidence type="ECO:0000256" key="6">
    <source>
        <dbReference type="ARBA" id="ARBA00023136"/>
    </source>
</evidence>
<evidence type="ECO:0000313" key="10">
    <source>
        <dbReference type="Proteomes" id="UP000611640"/>
    </source>
</evidence>
<keyword evidence="6 7" id="KW-0472">Membrane</keyword>
<keyword evidence="5 7" id="KW-1133">Transmembrane helix</keyword>
<feature type="transmembrane region" description="Helical" evidence="7">
    <location>
        <begin position="101"/>
        <end position="120"/>
    </location>
</feature>
<dbReference type="Gene3D" id="1.10.3720.10">
    <property type="entry name" value="MetI-like"/>
    <property type="match status" value="1"/>
</dbReference>
<dbReference type="EMBL" id="AP023355">
    <property type="protein sequence ID" value="BCJ36943.1"/>
    <property type="molecule type" value="Genomic_DNA"/>
</dbReference>
<feature type="domain" description="ABC transmembrane type-1" evidence="8">
    <location>
        <begin position="97"/>
        <end position="303"/>
    </location>
</feature>
<dbReference type="RefSeq" id="WP_203963227.1">
    <property type="nucleotide sequence ID" value="NZ_AP023355.1"/>
</dbReference>
<accession>A0A7R7DSD9</accession>
<keyword evidence="3" id="KW-1003">Cell membrane</keyword>